<evidence type="ECO:0000256" key="6">
    <source>
        <dbReference type="SAM" id="MobiDB-lite"/>
    </source>
</evidence>
<keyword evidence="4" id="KW-0698">rRNA processing</keyword>
<evidence type="ECO:0000313" key="7">
    <source>
        <dbReference type="EMBL" id="TEB38960.1"/>
    </source>
</evidence>
<feature type="compositionally biased region" description="Acidic residues" evidence="6">
    <location>
        <begin position="311"/>
        <end position="323"/>
    </location>
</feature>
<feature type="compositionally biased region" description="Low complexity" evidence="6">
    <location>
        <begin position="250"/>
        <end position="262"/>
    </location>
</feature>
<feature type="region of interest" description="Disordered" evidence="6">
    <location>
        <begin position="1"/>
        <end position="22"/>
    </location>
</feature>
<dbReference type="GO" id="GO:0006364">
    <property type="term" value="P:rRNA processing"/>
    <property type="evidence" value="ECO:0007669"/>
    <property type="project" value="UniProtKB-KW"/>
</dbReference>
<dbReference type="EMBL" id="QPFP01000002">
    <property type="protein sequence ID" value="TEB38960.1"/>
    <property type="molecule type" value="Genomic_DNA"/>
</dbReference>
<keyword evidence="8" id="KW-1185">Reference proteome</keyword>
<accession>A0A4Y7TXR5</accession>
<dbReference type="InterPro" id="IPR007144">
    <property type="entry name" value="SSU_processome_Utp11"/>
</dbReference>
<evidence type="ECO:0000313" key="8">
    <source>
        <dbReference type="Proteomes" id="UP000298030"/>
    </source>
</evidence>
<evidence type="ECO:0000256" key="1">
    <source>
        <dbReference type="ARBA" id="ARBA00004099"/>
    </source>
</evidence>
<comment type="caution">
    <text evidence="7">The sequence shown here is derived from an EMBL/GenBank/DDBJ whole genome shotgun (WGS) entry which is preliminary data.</text>
</comment>
<keyword evidence="5" id="KW-0539">Nucleus</keyword>
<evidence type="ECO:0000256" key="3">
    <source>
        <dbReference type="ARBA" id="ARBA00008105"/>
    </source>
</evidence>
<comment type="similarity">
    <text evidence="3">Belongs to the UTP11 family.</text>
</comment>
<gene>
    <name evidence="7" type="ORF">FA13DRAFT_420320</name>
</gene>
<feature type="region of interest" description="Disordered" evidence="6">
    <location>
        <begin position="218"/>
        <end position="263"/>
    </location>
</feature>
<feature type="region of interest" description="Disordered" evidence="6">
    <location>
        <begin position="295"/>
        <end position="341"/>
    </location>
</feature>
<evidence type="ECO:0000256" key="2">
    <source>
        <dbReference type="ARBA" id="ARBA00004604"/>
    </source>
</evidence>
<dbReference type="AlphaFoldDB" id="A0A4Y7TXR5"/>
<protein>
    <submittedName>
        <fullName evidence="7">Small-subunit processome</fullName>
    </submittedName>
</protein>
<evidence type="ECO:0000256" key="5">
    <source>
        <dbReference type="ARBA" id="ARBA00023242"/>
    </source>
</evidence>
<feature type="compositionally biased region" description="Basic residues" evidence="6">
    <location>
        <begin position="8"/>
        <end position="22"/>
    </location>
</feature>
<dbReference type="GO" id="GO:0032040">
    <property type="term" value="C:small-subunit processome"/>
    <property type="evidence" value="ECO:0007669"/>
    <property type="project" value="InterPro"/>
</dbReference>
<dbReference type="Proteomes" id="UP000298030">
    <property type="component" value="Unassembled WGS sequence"/>
</dbReference>
<dbReference type="OrthoDB" id="29058at2759"/>
<dbReference type="STRING" id="71717.A0A4Y7TXR5"/>
<feature type="compositionally biased region" description="Acidic residues" evidence="6">
    <location>
        <begin position="239"/>
        <end position="249"/>
    </location>
</feature>
<dbReference type="PANTHER" id="PTHR12838">
    <property type="entry name" value="U3 SMALL NUCLEOLAR RNA-ASSOCIATED PROTEIN 11"/>
    <property type="match status" value="1"/>
</dbReference>
<name>A0A4Y7TXR5_COPMI</name>
<comment type="subcellular location">
    <subcellularLocation>
        <location evidence="2">Nucleus</location>
        <location evidence="2">Nucleolus</location>
    </subcellularLocation>
</comment>
<sequence>MTSSLRNSLHRRNHKERGQLAHRQKLGFLEKHKDYVKRAQDYHSKQDRITRLKQKAAERNKDEFYFAMNREKTKGGVHLKDRGNAALPTDFVKLLKTQDENYVRTMRMSNMKKIDKLKRQLTEMADLFKSTLDGSGSGDEGLDSAETKVLQDAGILAPPKKKGGRRKAGHILFADSVEEAKSLGHSQANHIPEDAMDVEPSNADGPIEDDLGWKTVSHKKKTKAPLAPPLPYRPKSQNDEEFDPDDDDLSPSSSSSKSSSVAEIRRRLLRELAARMHRDTQLRYAQREFELQRAMMGKGARQKIAATEKMGDEDEDSEEDLDALDARGGKPSKSKAKMVNEDTYKPRVYKWKLERKR</sequence>
<comment type="function">
    <text evidence="1">Involved in nucleolar processing of pre-18S ribosomal RNA.</text>
</comment>
<dbReference type="Pfam" id="PF03998">
    <property type="entry name" value="Utp11"/>
    <property type="match status" value="1"/>
</dbReference>
<proteinExistence type="inferred from homology"/>
<dbReference type="PANTHER" id="PTHR12838:SF0">
    <property type="entry name" value="U3 SMALL NUCLEOLAR RNA-ASSOCIATED PROTEIN 11-RELATED"/>
    <property type="match status" value="1"/>
</dbReference>
<reference evidence="7 8" key="1">
    <citation type="journal article" date="2019" name="Nat. Ecol. Evol.">
        <title>Megaphylogeny resolves global patterns of mushroom evolution.</title>
        <authorList>
            <person name="Varga T."/>
            <person name="Krizsan K."/>
            <person name="Foldi C."/>
            <person name="Dima B."/>
            <person name="Sanchez-Garcia M."/>
            <person name="Sanchez-Ramirez S."/>
            <person name="Szollosi G.J."/>
            <person name="Szarkandi J.G."/>
            <person name="Papp V."/>
            <person name="Albert L."/>
            <person name="Andreopoulos W."/>
            <person name="Angelini C."/>
            <person name="Antonin V."/>
            <person name="Barry K.W."/>
            <person name="Bougher N.L."/>
            <person name="Buchanan P."/>
            <person name="Buyck B."/>
            <person name="Bense V."/>
            <person name="Catcheside P."/>
            <person name="Chovatia M."/>
            <person name="Cooper J."/>
            <person name="Damon W."/>
            <person name="Desjardin D."/>
            <person name="Finy P."/>
            <person name="Geml J."/>
            <person name="Haridas S."/>
            <person name="Hughes K."/>
            <person name="Justo A."/>
            <person name="Karasinski D."/>
            <person name="Kautmanova I."/>
            <person name="Kiss B."/>
            <person name="Kocsube S."/>
            <person name="Kotiranta H."/>
            <person name="LaButti K.M."/>
            <person name="Lechner B.E."/>
            <person name="Liimatainen K."/>
            <person name="Lipzen A."/>
            <person name="Lukacs Z."/>
            <person name="Mihaltcheva S."/>
            <person name="Morgado L.N."/>
            <person name="Niskanen T."/>
            <person name="Noordeloos M.E."/>
            <person name="Ohm R.A."/>
            <person name="Ortiz-Santana B."/>
            <person name="Ovrebo C."/>
            <person name="Racz N."/>
            <person name="Riley R."/>
            <person name="Savchenko A."/>
            <person name="Shiryaev A."/>
            <person name="Soop K."/>
            <person name="Spirin V."/>
            <person name="Szebenyi C."/>
            <person name="Tomsovsky M."/>
            <person name="Tulloss R.E."/>
            <person name="Uehling J."/>
            <person name="Grigoriev I.V."/>
            <person name="Vagvolgyi C."/>
            <person name="Papp T."/>
            <person name="Martin F.M."/>
            <person name="Miettinen O."/>
            <person name="Hibbett D.S."/>
            <person name="Nagy L.G."/>
        </authorList>
    </citation>
    <scope>NUCLEOTIDE SEQUENCE [LARGE SCALE GENOMIC DNA]</scope>
    <source>
        <strain evidence="7 8">FP101781</strain>
    </source>
</reference>
<evidence type="ECO:0000256" key="4">
    <source>
        <dbReference type="ARBA" id="ARBA00022552"/>
    </source>
</evidence>
<organism evidence="7 8">
    <name type="scientific">Coprinellus micaceus</name>
    <name type="common">Glistening ink-cap mushroom</name>
    <name type="synonym">Coprinus micaceus</name>
    <dbReference type="NCBI Taxonomy" id="71717"/>
    <lineage>
        <taxon>Eukaryota</taxon>
        <taxon>Fungi</taxon>
        <taxon>Dikarya</taxon>
        <taxon>Basidiomycota</taxon>
        <taxon>Agaricomycotina</taxon>
        <taxon>Agaricomycetes</taxon>
        <taxon>Agaricomycetidae</taxon>
        <taxon>Agaricales</taxon>
        <taxon>Agaricineae</taxon>
        <taxon>Psathyrellaceae</taxon>
        <taxon>Coprinellus</taxon>
    </lineage>
</organism>